<dbReference type="Proteomes" id="UP001187471">
    <property type="component" value="Unassembled WGS sequence"/>
</dbReference>
<comment type="caution">
    <text evidence="2">The sequence shown here is derived from an EMBL/GenBank/DDBJ whole genome shotgun (WGS) entry which is preliminary data.</text>
</comment>
<evidence type="ECO:0000256" key="1">
    <source>
        <dbReference type="SAM" id="MobiDB-lite"/>
    </source>
</evidence>
<sequence>MTSPGVASASSLPSPPTALSGSLTSATRSTQPSYTRAPNPTLRSSASAGTSRTPDTWPPSSWTAPRLSSSTSASPHSLLSNSSGTRPASMPSPGHPTALATFALPVMTPRLSFGTSPPMGQPIEGGLDPILAYTTGAEIEQLQWSSSQPDWVAIAFSSKLQILRV</sequence>
<dbReference type="EMBL" id="JAVXUO010002606">
    <property type="protein sequence ID" value="KAK2971093.1"/>
    <property type="molecule type" value="Genomic_DNA"/>
</dbReference>
<keyword evidence="3" id="KW-1185">Reference proteome</keyword>
<feature type="region of interest" description="Disordered" evidence="1">
    <location>
        <begin position="1"/>
        <end position="97"/>
    </location>
</feature>
<reference evidence="2" key="1">
    <citation type="submission" date="2022-12" db="EMBL/GenBank/DDBJ databases">
        <title>Draft genome assemblies for two species of Escallonia (Escalloniales).</title>
        <authorList>
            <person name="Chanderbali A."/>
            <person name="Dervinis C."/>
            <person name="Anghel I."/>
            <person name="Soltis D."/>
            <person name="Soltis P."/>
            <person name="Zapata F."/>
        </authorList>
    </citation>
    <scope>NUCLEOTIDE SEQUENCE</scope>
    <source>
        <strain evidence="2">UCBG92.1500</strain>
        <tissue evidence="2">Leaf</tissue>
    </source>
</reference>
<evidence type="ECO:0000313" key="3">
    <source>
        <dbReference type="Proteomes" id="UP001187471"/>
    </source>
</evidence>
<name>A0AA88QQC8_9ASTE</name>
<evidence type="ECO:0000313" key="2">
    <source>
        <dbReference type="EMBL" id="KAK2971093.1"/>
    </source>
</evidence>
<organism evidence="2 3">
    <name type="scientific">Escallonia rubra</name>
    <dbReference type="NCBI Taxonomy" id="112253"/>
    <lineage>
        <taxon>Eukaryota</taxon>
        <taxon>Viridiplantae</taxon>
        <taxon>Streptophyta</taxon>
        <taxon>Embryophyta</taxon>
        <taxon>Tracheophyta</taxon>
        <taxon>Spermatophyta</taxon>
        <taxon>Magnoliopsida</taxon>
        <taxon>eudicotyledons</taxon>
        <taxon>Gunneridae</taxon>
        <taxon>Pentapetalae</taxon>
        <taxon>asterids</taxon>
        <taxon>campanulids</taxon>
        <taxon>Escalloniales</taxon>
        <taxon>Escalloniaceae</taxon>
        <taxon>Escallonia</taxon>
    </lineage>
</organism>
<gene>
    <name evidence="2" type="ORF">RJ640_027572</name>
</gene>
<protein>
    <submittedName>
        <fullName evidence="2">Uncharacterized protein</fullName>
    </submittedName>
</protein>
<feature type="compositionally biased region" description="Low complexity" evidence="1">
    <location>
        <begin position="67"/>
        <end position="83"/>
    </location>
</feature>
<feature type="compositionally biased region" description="Low complexity" evidence="1">
    <location>
        <begin position="1"/>
        <end position="25"/>
    </location>
</feature>
<feature type="compositionally biased region" description="Polar residues" evidence="1">
    <location>
        <begin position="26"/>
        <end position="63"/>
    </location>
</feature>
<dbReference type="AlphaFoldDB" id="A0AA88QQC8"/>
<accession>A0AA88QQC8</accession>
<proteinExistence type="predicted"/>